<organism evidence="3 4">
    <name type="scientific">Acer saccharum</name>
    <name type="common">Sugar maple</name>
    <dbReference type="NCBI Taxonomy" id="4024"/>
    <lineage>
        <taxon>Eukaryota</taxon>
        <taxon>Viridiplantae</taxon>
        <taxon>Streptophyta</taxon>
        <taxon>Embryophyta</taxon>
        <taxon>Tracheophyta</taxon>
        <taxon>Spermatophyta</taxon>
        <taxon>Magnoliopsida</taxon>
        <taxon>eudicotyledons</taxon>
        <taxon>Gunneridae</taxon>
        <taxon>Pentapetalae</taxon>
        <taxon>rosids</taxon>
        <taxon>malvids</taxon>
        <taxon>Sapindales</taxon>
        <taxon>Sapindaceae</taxon>
        <taxon>Hippocastanoideae</taxon>
        <taxon>Acereae</taxon>
        <taxon>Acer</taxon>
    </lineage>
</organism>
<keyword evidence="4" id="KW-1185">Reference proteome</keyword>
<accession>A0AA39VBG3</accession>
<dbReference type="AlphaFoldDB" id="A0AA39VBG3"/>
<protein>
    <recommendedName>
        <fullName evidence="2">Reverse transcriptase Ty1/copia-type domain-containing protein</fullName>
    </recommendedName>
</protein>
<gene>
    <name evidence="3" type="ORF">LWI29_010000</name>
</gene>
<evidence type="ECO:0000256" key="1">
    <source>
        <dbReference type="SAM" id="MobiDB-lite"/>
    </source>
</evidence>
<comment type="caution">
    <text evidence="3">The sequence shown here is derived from an EMBL/GenBank/DDBJ whole genome shotgun (WGS) entry which is preliminary data.</text>
</comment>
<dbReference type="EMBL" id="JAUESC010000384">
    <property type="protein sequence ID" value="KAK0581094.1"/>
    <property type="molecule type" value="Genomic_DNA"/>
</dbReference>
<dbReference type="PANTHER" id="PTHR11439">
    <property type="entry name" value="GAG-POL-RELATED RETROTRANSPOSON"/>
    <property type="match status" value="1"/>
</dbReference>
<evidence type="ECO:0000313" key="4">
    <source>
        <dbReference type="Proteomes" id="UP001168877"/>
    </source>
</evidence>
<dbReference type="Proteomes" id="UP001168877">
    <property type="component" value="Unassembled WGS sequence"/>
</dbReference>
<sequence length="567" mass="63993">MDVKSAFLNGFLQEEVFVEQPKGFMDAHHPNHVYRLKKALYGLKQAPRAWYERLTQFLVDNNYTRGSVDKTLFIKRDNDELFIAQIYVDDIVFGSTNNTKVQQFVDVMSHEFEMSLVGELSYFLGLQIRQMNDGIFITQAKYAKNLVKKFGLENAKRCDTPMSTTLKLSKDASGKSVEQTLYRGMIGSLLYLTASRPDISFSVGVCARYQADPKESHLSSLALADADWAGNCDDRKSTSGGCFFLGNNLVSWFCKKQNSISLSTAEAEYIAAGSGCTQLLWMKQMLVDYGFNQGTLTLFCDNMSAINISKNPVQHSRTKHIDIRHHFIRELVENKCIVLEHAVRWSTSAGRPVPLTGAKRLVERRWSCAGVDQRRPPRCAPLDWRWWQRLSSSAQAKIGLCAGLALVHQRTEHFSGEISKRPHFTYGLYIYANLILGLEHVLIQCLIEFRSFRLLIHKVSSPNVLTMPLYVLLHCVDFIDDFRDDFSIVFQSCIVVFVRERVTVRNLKTDSNSEFGRPRYGPTNQGSAREDSPGRGPHGLAVVEAVGPTAWSTLCSRVGHASPTAWG</sequence>
<name>A0AA39VBG3_ACESA</name>
<dbReference type="SUPFAM" id="SSF56672">
    <property type="entry name" value="DNA/RNA polymerases"/>
    <property type="match status" value="1"/>
</dbReference>
<dbReference type="PANTHER" id="PTHR11439:SF486">
    <property type="entry name" value="RLK (RECEPTOR-LIKE KINASE) PROTEIN, PUTATIVE-RELATED"/>
    <property type="match status" value="1"/>
</dbReference>
<feature type="region of interest" description="Disordered" evidence="1">
    <location>
        <begin position="513"/>
        <end position="539"/>
    </location>
</feature>
<reference evidence="3" key="2">
    <citation type="submission" date="2023-06" db="EMBL/GenBank/DDBJ databases">
        <authorList>
            <person name="Swenson N.G."/>
            <person name="Wegrzyn J.L."/>
            <person name="Mcevoy S.L."/>
        </authorList>
    </citation>
    <scope>NUCLEOTIDE SEQUENCE</scope>
    <source>
        <strain evidence="3">NS2018</strain>
        <tissue evidence="3">Leaf</tissue>
    </source>
</reference>
<dbReference type="InterPro" id="IPR013103">
    <property type="entry name" value="RVT_2"/>
</dbReference>
<dbReference type="CDD" id="cd09272">
    <property type="entry name" value="RNase_HI_RT_Ty1"/>
    <property type="match status" value="1"/>
</dbReference>
<proteinExistence type="predicted"/>
<evidence type="ECO:0000313" key="3">
    <source>
        <dbReference type="EMBL" id="KAK0581094.1"/>
    </source>
</evidence>
<evidence type="ECO:0000259" key="2">
    <source>
        <dbReference type="Pfam" id="PF07727"/>
    </source>
</evidence>
<dbReference type="InterPro" id="IPR043502">
    <property type="entry name" value="DNA/RNA_pol_sf"/>
</dbReference>
<reference evidence="3" key="1">
    <citation type="journal article" date="2022" name="Plant J.">
        <title>Strategies of tolerance reflected in two North American maple genomes.</title>
        <authorList>
            <person name="McEvoy S.L."/>
            <person name="Sezen U.U."/>
            <person name="Trouern-Trend A."/>
            <person name="McMahon S.M."/>
            <person name="Schaberg P.G."/>
            <person name="Yang J."/>
            <person name="Wegrzyn J.L."/>
            <person name="Swenson N.G."/>
        </authorList>
    </citation>
    <scope>NUCLEOTIDE SEQUENCE</scope>
    <source>
        <strain evidence="3">NS2018</strain>
    </source>
</reference>
<feature type="domain" description="Reverse transcriptase Ty1/copia-type" evidence="2">
    <location>
        <begin position="1"/>
        <end position="163"/>
    </location>
</feature>
<dbReference type="Pfam" id="PF07727">
    <property type="entry name" value="RVT_2"/>
    <property type="match status" value="1"/>
</dbReference>